<dbReference type="PANTHER" id="PTHR31881:SF6">
    <property type="entry name" value="OS09G0494600 PROTEIN"/>
    <property type="match status" value="1"/>
</dbReference>
<keyword evidence="1" id="KW-0472">Membrane</keyword>
<dbReference type="Pfam" id="PF04654">
    <property type="entry name" value="DUF599"/>
    <property type="match status" value="1"/>
</dbReference>
<protein>
    <submittedName>
        <fullName evidence="2">Uncharacterized protein</fullName>
    </submittedName>
</protein>
<evidence type="ECO:0000256" key="1">
    <source>
        <dbReference type="SAM" id="Phobius"/>
    </source>
</evidence>
<evidence type="ECO:0000313" key="3">
    <source>
        <dbReference type="Proteomes" id="UP000323506"/>
    </source>
</evidence>
<evidence type="ECO:0000313" key="2">
    <source>
        <dbReference type="EMBL" id="TYH24773.1"/>
    </source>
</evidence>
<keyword evidence="1" id="KW-0812">Transmembrane</keyword>
<name>A0A5D2H310_GOSDA</name>
<dbReference type="AlphaFoldDB" id="A0A5D2H310"/>
<dbReference type="Proteomes" id="UP000323506">
    <property type="component" value="Chromosome A03"/>
</dbReference>
<reference evidence="2 3" key="1">
    <citation type="submission" date="2019-06" db="EMBL/GenBank/DDBJ databases">
        <title>WGS assembly of Gossypium darwinii.</title>
        <authorList>
            <person name="Chen Z.J."/>
            <person name="Sreedasyam A."/>
            <person name="Ando A."/>
            <person name="Song Q."/>
            <person name="De L."/>
            <person name="Hulse-Kemp A."/>
            <person name="Ding M."/>
            <person name="Ye W."/>
            <person name="Kirkbride R."/>
            <person name="Jenkins J."/>
            <person name="Plott C."/>
            <person name="Lovell J."/>
            <person name="Lin Y.-M."/>
            <person name="Vaughn R."/>
            <person name="Liu B."/>
            <person name="Li W."/>
            <person name="Simpson S."/>
            <person name="Scheffler B."/>
            <person name="Saski C."/>
            <person name="Grover C."/>
            <person name="Hu G."/>
            <person name="Conover J."/>
            <person name="Carlson J."/>
            <person name="Shu S."/>
            <person name="Boston L."/>
            <person name="Williams M."/>
            <person name="Peterson D."/>
            <person name="Mcgee K."/>
            <person name="Jones D."/>
            <person name="Wendel J."/>
            <person name="Stelly D."/>
            <person name="Grimwood J."/>
            <person name="Schmutz J."/>
        </authorList>
    </citation>
    <scope>NUCLEOTIDE SEQUENCE [LARGE SCALE GENOMIC DNA]</scope>
    <source>
        <strain evidence="2">1808015.09</strain>
    </source>
</reference>
<organism evidence="2 3">
    <name type="scientific">Gossypium darwinii</name>
    <name type="common">Darwin's cotton</name>
    <name type="synonym">Gossypium barbadense var. darwinii</name>
    <dbReference type="NCBI Taxonomy" id="34276"/>
    <lineage>
        <taxon>Eukaryota</taxon>
        <taxon>Viridiplantae</taxon>
        <taxon>Streptophyta</taxon>
        <taxon>Embryophyta</taxon>
        <taxon>Tracheophyta</taxon>
        <taxon>Spermatophyta</taxon>
        <taxon>Magnoliopsida</taxon>
        <taxon>eudicotyledons</taxon>
        <taxon>Gunneridae</taxon>
        <taxon>Pentapetalae</taxon>
        <taxon>rosids</taxon>
        <taxon>malvids</taxon>
        <taxon>Malvales</taxon>
        <taxon>Malvaceae</taxon>
        <taxon>Malvoideae</taxon>
        <taxon>Gossypium</taxon>
    </lineage>
</organism>
<accession>A0A5D2H310</accession>
<dbReference type="EMBL" id="CM017690">
    <property type="protein sequence ID" value="TYH24773.1"/>
    <property type="molecule type" value="Genomic_DNA"/>
</dbReference>
<feature type="transmembrane region" description="Helical" evidence="1">
    <location>
        <begin position="51"/>
        <end position="70"/>
    </location>
</feature>
<dbReference type="PANTHER" id="PTHR31881">
    <property type="match status" value="1"/>
</dbReference>
<proteinExistence type="predicted"/>
<dbReference type="InterPro" id="IPR006747">
    <property type="entry name" value="DUF599"/>
</dbReference>
<keyword evidence="3" id="KW-1185">Reference proteome</keyword>
<sequence length="106" mass="12022">MLRNTIKGSTLMATTSILICAGLVVVINSPYNVKWPLNGSIFRAHSEFMVSLKYITILSFFIFSFFCYSLSIRFINQLTSLLTLPKTRHLPSLPSMYRSCSRKCSS</sequence>
<keyword evidence="1" id="KW-1133">Transmembrane helix</keyword>
<feature type="transmembrane region" description="Helical" evidence="1">
    <location>
        <begin position="12"/>
        <end position="31"/>
    </location>
</feature>
<gene>
    <name evidence="2" type="ORF">ES288_A03G116600v1</name>
</gene>